<keyword evidence="1" id="KW-1133">Transmembrane helix</keyword>
<reference evidence="2" key="2">
    <citation type="submission" date="2022-12" db="EMBL/GenBank/DDBJ databases">
        <title>Genome of R. gnavus strain RSHDN_123.</title>
        <authorList>
            <person name="Abdugheni R."/>
        </authorList>
    </citation>
    <scope>NUCLEOTIDE SEQUENCE</scope>
    <source>
        <strain evidence="2">RSHDN_123</strain>
    </source>
</reference>
<dbReference type="EMBL" id="JAPZED010000001">
    <property type="protein sequence ID" value="MCZ7692825.1"/>
    <property type="molecule type" value="Genomic_DNA"/>
</dbReference>
<reference evidence="3 4" key="1">
    <citation type="journal article" date="2017" name="Genome Med.">
        <title>A novel Ruminococcus gnavus clade enriched in inflammatory bowel disease patients.</title>
        <authorList>
            <person name="Hall A.B."/>
            <person name="Yassour M."/>
            <person name="Sauk J."/>
            <person name="Garner A."/>
            <person name="Jiang X."/>
            <person name="Arthur T."/>
            <person name="Lagoudas G.K."/>
            <person name="Vatanen T."/>
            <person name="Fornelos N."/>
            <person name="Wilson R."/>
            <person name="Bertha M."/>
            <person name="Cohen M."/>
            <person name="Garber J."/>
            <person name="Khalili H."/>
            <person name="Gevers D."/>
            <person name="Ananthakrishnan A.N."/>
            <person name="Kugathasan S."/>
            <person name="Lander E.S."/>
            <person name="Blainey P."/>
            <person name="Vlamakis H."/>
            <person name="Xavier R.J."/>
            <person name="Huttenhower C."/>
        </authorList>
    </citation>
    <scope>NUCLEOTIDE SEQUENCE [LARGE SCALE GENOMIC DNA]</scope>
    <source>
        <strain evidence="3 4">RJX1118</strain>
    </source>
</reference>
<dbReference type="EMBL" id="NIHM01000001">
    <property type="protein sequence ID" value="PLT58195.1"/>
    <property type="molecule type" value="Genomic_DNA"/>
</dbReference>
<sequence length="184" mass="21147">MKKTEKSQRNFVAYEYKEVSANSSQASFLLDGYENFGWEPDDNLPQSSQSRHPEAEKMMTLRLKRDRKIVNKTELTRLQRNFEACVREIQSLENSKTSKATIWALAAGVIGTAFIACSTFAVTADPPKILLCIIFAIPGFLGWILPYFLYKKIVRNQTEKLTPMIEAKYDEIYEICEKGNKLLY</sequence>
<evidence type="ECO:0000313" key="2">
    <source>
        <dbReference type="EMBL" id="MCZ7692825.1"/>
    </source>
</evidence>
<gene>
    <name evidence="3" type="ORF">CDL18_01050</name>
    <name evidence="2" type="ORF">O8D18_02010</name>
</gene>
<dbReference type="AlphaFoldDB" id="A0A2N5NMR4"/>
<feature type="transmembrane region" description="Helical" evidence="1">
    <location>
        <begin position="128"/>
        <end position="150"/>
    </location>
</feature>
<dbReference type="Proteomes" id="UP000234849">
    <property type="component" value="Unassembled WGS sequence"/>
</dbReference>
<dbReference type="Proteomes" id="UP001148455">
    <property type="component" value="Unassembled WGS sequence"/>
</dbReference>
<feature type="transmembrane region" description="Helical" evidence="1">
    <location>
        <begin position="100"/>
        <end position="122"/>
    </location>
</feature>
<dbReference type="RefSeq" id="WP_101878948.1">
    <property type="nucleotide sequence ID" value="NZ_CAXULC010000001.1"/>
</dbReference>
<evidence type="ECO:0000313" key="3">
    <source>
        <dbReference type="EMBL" id="PLT58195.1"/>
    </source>
</evidence>
<accession>A0A2N5NMR4</accession>
<comment type="caution">
    <text evidence="3">The sequence shown here is derived from an EMBL/GenBank/DDBJ whole genome shotgun (WGS) entry which is preliminary data.</text>
</comment>
<name>A0A2N5NMR4_MEDGN</name>
<protein>
    <submittedName>
        <fullName evidence="3">Uncharacterized protein</fullName>
    </submittedName>
</protein>
<proteinExistence type="predicted"/>
<keyword evidence="1" id="KW-0812">Transmembrane</keyword>
<keyword evidence="1" id="KW-0472">Membrane</keyword>
<evidence type="ECO:0000256" key="1">
    <source>
        <dbReference type="SAM" id="Phobius"/>
    </source>
</evidence>
<organism evidence="3 4">
    <name type="scientific">Mediterraneibacter gnavus</name>
    <name type="common">Ruminococcus gnavus</name>
    <dbReference type="NCBI Taxonomy" id="33038"/>
    <lineage>
        <taxon>Bacteria</taxon>
        <taxon>Bacillati</taxon>
        <taxon>Bacillota</taxon>
        <taxon>Clostridia</taxon>
        <taxon>Lachnospirales</taxon>
        <taxon>Lachnospiraceae</taxon>
        <taxon>Mediterraneibacter</taxon>
    </lineage>
</organism>
<evidence type="ECO:0000313" key="4">
    <source>
        <dbReference type="Proteomes" id="UP000234849"/>
    </source>
</evidence>